<keyword evidence="4" id="KW-0808">Transferase</keyword>
<dbReference type="InterPro" id="IPR050482">
    <property type="entry name" value="Sensor_HK_TwoCompSys"/>
</dbReference>
<organism evidence="12 13">
    <name type="scientific">Chitinophaga caseinilytica</name>
    <dbReference type="NCBI Taxonomy" id="2267521"/>
    <lineage>
        <taxon>Bacteria</taxon>
        <taxon>Pseudomonadati</taxon>
        <taxon>Bacteroidota</taxon>
        <taxon>Chitinophagia</taxon>
        <taxon>Chitinophagales</taxon>
        <taxon>Chitinophagaceae</taxon>
        <taxon>Chitinophaga</taxon>
    </lineage>
</organism>
<evidence type="ECO:0000256" key="7">
    <source>
        <dbReference type="ARBA" id="ARBA00022840"/>
    </source>
</evidence>
<evidence type="ECO:0000313" key="13">
    <source>
        <dbReference type="Proteomes" id="UP001449657"/>
    </source>
</evidence>
<dbReference type="CDD" id="cd16917">
    <property type="entry name" value="HATPase_UhpB-NarQ-NarX-like"/>
    <property type="match status" value="1"/>
</dbReference>
<proteinExistence type="predicted"/>
<keyword evidence="9" id="KW-0472">Membrane</keyword>
<dbReference type="Proteomes" id="UP001449657">
    <property type="component" value="Chromosome"/>
</dbReference>
<evidence type="ECO:0000256" key="4">
    <source>
        <dbReference type="ARBA" id="ARBA00022679"/>
    </source>
</evidence>
<dbReference type="EC" id="2.7.13.3" evidence="2"/>
<feature type="signal peptide" evidence="10">
    <location>
        <begin position="1"/>
        <end position="21"/>
    </location>
</feature>
<dbReference type="SUPFAM" id="SSF55874">
    <property type="entry name" value="ATPase domain of HSP90 chaperone/DNA topoisomerase II/histidine kinase"/>
    <property type="match status" value="1"/>
</dbReference>
<dbReference type="InterPro" id="IPR011990">
    <property type="entry name" value="TPR-like_helical_dom_sf"/>
</dbReference>
<dbReference type="PANTHER" id="PTHR24421:SF10">
    <property type="entry name" value="NITRATE_NITRITE SENSOR PROTEIN NARQ"/>
    <property type="match status" value="1"/>
</dbReference>
<dbReference type="InterPro" id="IPR036890">
    <property type="entry name" value="HATPase_C_sf"/>
</dbReference>
<feature type="transmembrane region" description="Helical" evidence="9">
    <location>
        <begin position="399"/>
        <end position="418"/>
    </location>
</feature>
<dbReference type="InterPro" id="IPR019734">
    <property type="entry name" value="TPR_rpt"/>
</dbReference>
<keyword evidence="8" id="KW-0902">Two-component regulatory system</keyword>
<dbReference type="PROSITE" id="PS50109">
    <property type="entry name" value="HIS_KIN"/>
    <property type="match status" value="1"/>
</dbReference>
<evidence type="ECO:0000256" key="9">
    <source>
        <dbReference type="SAM" id="Phobius"/>
    </source>
</evidence>
<evidence type="ECO:0000256" key="1">
    <source>
        <dbReference type="ARBA" id="ARBA00000085"/>
    </source>
</evidence>
<keyword evidence="7" id="KW-0067">ATP-binding</keyword>
<evidence type="ECO:0000259" key="11">
    <source>
        <dbReference type="PROSITE" id="PS50109"/>
    </source>
</evidence>
<protein>
    <recommendedName>
        <fullName evidence="2">histidine kinase</fullName>
        <ecNumber evidence="2">2.7.13.3</ecNumber>
    </recommendedName>
</protein>
<dbReference type="SMART" id="SM00028">
    <property type="entry name" value="TPR"/>
    <property type="match status" value="5"/>
</dbReference>
<dbReference type="PANTHER" id="PTHR24421">
    <property type="entry name" value="NITRATE/NITRITE SENSOR PROTEIN NARX-RELATED"/>
    <property type="match status" value="1"/>
</dbReference>
<evidence type="ECO:0000256" key="5">
    <source>
        <dbReference type="ARBA" id="ARBA00022741"/>
    </source>
</evidence>
<sequence>MIKKCIALPVLFFMSLSHLFAQGQKPDLQQLIAQANDTAGINALMSYAVDLINFDNPKAKEILNITLERSSRIGYDYGIGSSYARLGYLVGHEGRNREGIDYAQMALVHFERINRTRGIILCYINMGYNFDILGQGDSALHYLLKGVELLERTKSEPGKLARLYENVGTGFANRRELTKAVSYSRKAVELATAINDSDYIVTAHTGLSYVLNQSKDYPGALEAAKKARRYLPHQEDPMLIIKAYSHLAAAWAKLNEPDSAIAAAKMSMQYSAEIDPANYIAAGLELADAYQLKKDYRNEGLVLNTLKQKAEADTSLFHLFSIYDRLSQWQYLTGNYKEAYLYNQQYSAFKDSFYARQNTRTITEIESRFQWAQKEKALSEKQLQLAQKDLALEKSNRNMLYALVGLLVALLIATVLFIRNRNRKKSFALKLETLEKQQEIEMLQALMKGEEKERSRIAKDLHDGIAGMLAAAKMHLSSMVHLQQQVERTEDYLQTVKLLDDATVEVRKTSHNLMPEILMLYGLNEALRRYCANISSHTLKIQYDSWGQATRFDGGFELSVYRIVQELLNNIIKHSGAGNAIVQLNHQDNLLSITVEDDGKGFLKDESGGAGMGLQSLASRAKALNGTMEIEAYPNEGVSIYLEFDTTAAAVNVVPQEDIAP</sequence>
<keyword evidence="9" id="KW-0812">Transmembrane</keyword>
<name>A0ABZ2YWF6_9BACT</name>
<dbReference type="InterPro" id="IPR011712">
    <property type="entry name" value="Sig_transdc_His_kin_sub3_dim/P"/>
</dbReference>
<evidence type="ECO:0000256" key="3">
    <source>
        <dbReference type="ARBA" id="ARBA00022553"/>
    </source>
</evidence>
<keyword evidence="9" id="KW-1133">Transmembrane helix</keyword>
<dbReference type="GO" id="GO:0016301">
    <property type="term" value="F:kinase activity"/>
    <property type="evidence" value="ECO:0007669"/>
    <property type="project" value="UniProtKB-KW"/>
</dbReference>
<feature type="chain" id="PRO_5046489138" description="histidine kinase" evidence="10">
    <location>
        <begin position="22"/>
        <end position="661"/>
    </location>
</feature>
<evidence type="ECO:0000256" key="8">
    <source>
        <dbReference type="ARBA" id="ARBA00023012"/>
    </source>
</evidence>
<feature type="domain" description="Histidine kinase" evidence="11">
    <location>
        <begin position="560"/>
        <end position="648"/>
    </location>
</feature>
<dbReference type="RefSeq" id="WP_341839049.1">
    <property type="nucleotide sequence ID" value="NZ_CP149792.1"/>
</dbReference>
<comment type="catalytic activity">
    <reaction evidence="1">
        <text>ATP + protein L-histidine = ADP + protein N-phospho-L-histidine.</text>
        <dbReference type="EC" id="2.7.13.3"/>
    </reaction>
</comment>
<keyword evidence="5" id="KW-0547">Nucleotide-binding</keyword>
<dbReference type="Pfam" id="PF07730">
    <property type="entry name" value="HisKA_3"/>
    <property type="match status" value="1"/>
</dbReference>
<evidence type="ECO:0000313" key="12">
    <source>
        <dbReference type="EMBL" id="WZN44259.1"/>
    </source>
</evidence>
<evidence type="ECO:0000256" key="2">
    <source>
        <dbReference type="ARBA" id="ARBA00012438"/>
    </source>
</evidence>
<dbReference type="Gene3D" id="1.25.40.10">
    <property type="entry name" value="Tetratricopeptide repeat domain"/>
    <property type="match status" value="2"/>
</dbReference>
<dbReference type="Gene3D" id="3.30.565.10">
    <property type="entry name" value="Histidine kinase-like ATPase, C-terminal domain"/>
    <property type="match status" value="1"/>
</dbReference>
<dbReference type="SMART" id="SM00387">
    <property type="entry name" value="HATPase_c"/>
    <property type="match status" value="1"/>
</dbReference>
<keyword evidence="13" id="KW-1185">Reference proteome</keyword>
<keyword evidence="3" id="KW-0597">Phosphoprotein</keyword>
<dbReference type="Pfam" id="PF02518">
    <property type="entry name" value="HATPase_c"/>
    <property type="match status" value="1"/>
</dbReference>
<keyword evidence="10" id="KW-0732">Signal</keyword>
<dbReference type="InterPro" id="IPR005467">
    <property type="entry name" value="His_kinase_dom"/>
</dbReference>
<gene>
    <name evidence="12" type="ORF">WJU22_15275</name>
</gene>
<dbReference type="Gene3D" id="1.20.5.1930">
    <property type="match status" value="1"/>
</dbReference>
<reference evidence="12 13" key="1">
    <citation type="submission" date="2024-03" db="EMBL/GenBank/DDBJ databases">
        <title>Chitinophaga caseinilytica sp. nov., a casein hydrolysing bacterium isolated from forest soil.</title>
        <authorList>
            <person name="Lee D.S."/>
            <person name="Han D.M."/>
            <person name="Baek J.H."/>
            <person name="Choi D.G."/>
            <person name="Jeon J.H."/>
            <person name="Jeon C.O."/>
        </authorList>
    </citation>
    <scope>NUCLEOTIDE SEQUENCE [LARGE SCALE GENOMIC DNA]</scope>
    <source>
        <strain evidence="12 13">KACC 19118</strain>
    </source>
</reference>
<dbReference type="EMBL" id="CP150096">
    <property type="protein sequence ID" value="WZN44259.1"/>
    <property type="molecule type" value="Genomic_DNA"/>
</dbReference>
<accession>A0ABZ2YWF6</accession>
<evidence type="ECO:0000256" key="10">
    <source>
        <dbReference type="SAM" id="SignalP"/>
    </source>
</evidence>
<evidence type="ECO:0000256" key="6">
    <source>
        <dbReference type="ARBA" id="ARBA00022777"/>
    </source>
</evidence>
<keyword evidence="6 12" id="KW-0418">Kinase</keyword>
<dbReference type="SUPFAM" id="SSF48452">
    <property type="entry name" value="TPR-like"/>
    <property type="match status" value="2"/>
</dbReference>
<dbReference type="InterPro" id="IPR003594">
    <property type="entry name" value="HATPase_dom"/>
</dbReference>